<comment type="caution">
    <text evidence="2">The sequence shown here is derived from an EMBL/GenBank/DDBJ whole genome shotgun (WGS) entry which is preliminary data.</text>
</comment>
<dbReference type="AlphaFoldDB" id="A0A1I4SFG2"/>
<name>A0A1I4SFG2_9HYPH</name>
<keyword evidence="3" id="KW-1185">Reference proteome</keyword>
<dbReference type="RefSeq" id="WP_101289668.1">
    <property type="nucleotide sequence ID" value="NZ_FOUQ01000003.1"/>
</dbReference>
<evidence type="ECO:0000313" key="3">
    <source>
        <dbReference type="Proteomes" id="UP000233491"/>
    </source>
</evidence>
<dbReference type="OrthoDB" id="8450151at2"/>
<dbReference type="Proteomes" id="UP000233491">
    <property type="component" value="Unassembled WGS sequence"/>
</dbReference>
<dbReference type="EMBL" id="PJNW01000009">
    <property type="protein sequence ID" value="PKR88922.1"/>
    <property type="molecule type" value="Genomic_DNA"/>
</dbReference>
<keyword evidence="1" id="KW-0732">Signal</keyword>
<evidence type="ECO:0000313" key="2">
    <source>
        <dbReference type="EMBL" id="PKR88922.1"/>
    </source>
</evidence>
<reference evidence="2 3" key="1">
    <citation type="submission" date="2017-12" db="EMBL/GenBank/DDBJ databases">
        <title>Anaerobic carbon monoxide metabolism by Pleomorphomonas carboxyditropha sp. nov., a new mesophilic hydrogenogenic carboxidotroph.</title>
        <authorList>
            <person name="Esquivel-Elizondo S."/>
            <person name="Krajmalnik-Brown R."/>
        </authorList>
    </citation>
    <scope>NUCLEOTIDE SEQUENCE [LARGE SCALE GENOMIC DNA]</scope>
    <source>
        <strain evidence="2 3">R5-392</strain>
    </source>
</reference>
<organism evidence="2 3">
    <name type="scientific">Pleomorphomonas diazotrophica</name>
    <dbReference type="NCBI Taxonomy" id="1166257"/>
    <lineage>
        <taxon>Bacteria</taxon>
        <taxon>Pseudomonadati</taxon>
        <taxon>Pseudomonadota</taxon>
        <taxon>Alphaproteobacteria</taxon>
        <taxon>Hyphomicrobiales</taxon>
        <taxon>Pleomorphomonadaceae</taxon>
        <taxon>Pleomorphomonas</taxon>
    </lineage>
</organism>
<sequence length="103" mass="11398">MRTATILGLTIALTFGAALPAAAASFIARPTEPLACPGGATGAKLWQGYFHGRKETNSGWMKYEDTAERFCFRTEKLCRNWLYNMQSEYTYMVWSAVCTRGGG</sequence>
<gene>
    <name evidence="2" type="ORF">CXZ10_12460</name>
</gene>
<proteinExistence type="predicted"/>
<feature type="chain" id="PRO_5015065704" evidence="1">
    <location>
        <begin position="24"/>
        <end position="103"/>
    </location>
</feature>
<feature type="signal peptide" evidence="1">
    <location>
        <begin position="1"/>
        <end position="23"/>
    </location>
</feature>
<evidence type="ECO:0000256" key="1">
    <source>
        <dbReference type="SAM" id="SignalP"/>
    </source>
</evidence>
<accession>A0A1I4SFG2</accession>
<protein>
    <submittedName>
        <fullName evidence="2">Uncharacterized protein</fullName>
    </submittedName>
</protein>